<dbReference type="AlphaFoldDB" id="A0A1I6SMV0"/>
<feature type="transmembrane region" description="Helical" evidence="1">
    <location>
        <begin position="12"/>
        <end position="36"/>
    </location>
</feature>
<feature type="transmembrane region" description="Helical" evidence="1">
    <location>
        <begin position="218"/>
        <end position="237"/>
    </location>
</feature>
<feature type="transmembrane region" description="Helical" evidence="1">
    <location>
        <begin position="152"/>
        <end position="173"/>
    </location>
</feature>
<proteinExistence type="predicted"/>
<sequence>MSRWQAFRHSPYYPAVVVSLLAAFGAALFAGSYTYALANPTPHRMPVAVAGEPETERARGYVAALEKELHTTLRVRAYPDYPQAVDAVERQQVFAVVREQGEGITLAVTSASGASVAELLKTAGPAAGKALGVPVTVTDLKPLHSGDPRGLALFYITLAAVIVGFLGAIQLGVHAPRLTPGERIAAVAAYSVLGGFLLCATVDWLLGAVPLPPVCWPQLMLTMFTAGMVFTVFNTFFGRWALLPTWGLLVLLGNPASGGPVSWPLLPSPLGLIGRWLPPGASVNALHNAVYFAGHQHLQPYLVLLLWAAVSAAIFWTWRHRHPGGR</sequence>
<feature type="transmembrane region" description="Helical" evidence="1">
    <location>
        <begin position="185"/>
        <end position="206"/>
    </location>
</feature>
<accession>A0A1I6SMV0</accession>
<organism evidence="2 3">
    <name type="scientific">Streptomyces harbinensis</name>
    <dbReference type="NCBI Taxonomy" id="1176198"/>
    <lineage>
        <taxon>Bacteria</taxon>
        <taxon>Bacillati</taxon>
        <taxon>Actinomycetota</taxon>
        <taxon>Actinomycetes</taxon>
        <taxon>Kitasatosporales</taxon>
        <taxon>Streptomycetaceae</taxon>
        <taxon>Streptomyces</taxon>
    </lineage>
</organism>
<keyword evidence="1" id="KW-0812">Transmembrane</keyword>
<keyword evidence="3" id="KW-1185">Reference proteome</keyword>
<evidence type="ECO:0000313" key="2">
    <source>
        <dbReference type="EMBL" id="SFS78269.1"/>
    </source>
</evidence>
<feature type="transmembrane region" description="Helical" evidence="1">
    <location>
        <begin position="246"/>
        <end position="266"/>
    </location>
</feature>
<evidence type="ECO:0000256" key="1">
    <source>
        <dbReference type="SAM" id="Phobius"/>
    </source>
</evidence>
<keyword evidence="1" id="KW-0472">Membrane</keyword>
<dbReference type="STRING" id="1176198.SAMN05444716_10429"/>
<name>A0A1I6SMV0_9ACTN</name>
<dbReference type="EMBL" id="FPAB01000004">
    <property type="protein sequence ID" value="SFS78269.1"/>
    <property type="molecule type" value="Genomic_DNA"/>
</dbReference>
<keyword evidence="1" id="KW-1133">Transmembrane helix</keyword>
<reference evidence="3" key="1">
    <citation type="submission" date="2016-10" db="EMBL/GenBank/DDBJ databases">
        <authorList>
            <person name="Varghese N."/>
            <person name="Submissions S."/>
        </authorList>
    </citation>
    <scope>NUCLEOTIDE SEQUENCE [LARGE SCALE GENOMIC DNA]</scope>
    <source>
        <strain evidence="3">CGMCC 4.7047</strain>
    </source>
</reference>
<protein>
    <submittedName>
        <fullName evidence="2">Uncharacterized protein</fullName>
    </submittedName>
</protein>
<feature type="transmembrane region" description="Helical" evidence="1">
    <location>
        <begin position="298"/>
        <end position="318"/>
    </location>
</feature>
<dbReference type="Proteomes" id="UP000198873">
    <property type="component" value="Unassembled WGS sequence"/>
</dbReference>
<evidence type="ECO:0000313" key="3">
    <source>
        <dbReference type="Proteomes" id="UP000198873"/>
    </source>
</evidence>
<dbReference type="RefSeq" id="WP_093842990.1">
    <property type="nucleotide sequence ID" value="NZ_CP054938.1"/>
</dbReference>
<gene>
    <name evidence="2" type="ORF">SAMN05444716_10429</name>
</gene>